<dbReference type="GO" id="GO:0005886">
    <property type="term" value="C:plasma membrane"/>
    <property type="evidence" value="ECO:0007669"/>
    <property type="project" value="TreeGrafter"/>
</dbReference>
<dbReference type="PROSITE" id="PS51084">
    <property type="entry name" value="HIT_2"/>
    <property type="match status" value="1"/>
</dbReference>
<evidence type="ECO:0000256" key="7">
    <source>
        <dbReference type="PIRSR" id="PIRSR639383-3"/>
    </source>
</evidence>
<dbReference type="PANTHER" id="PTHR46981:SF1">
    <property type="entry name" value="BIS(5'-ADENOSYL)-TRIPHOSPHATASE"/>
    <property type="match status" value="1"/>
</dbReference>
<evidence type="ECO:0000259" key="10">
    <source>
        <dbReference type="PROSITE" id="PS51084"/>
    </source>
</evidence>
<dbReference type="Pfam" id="PF01230">
    <property type="entry name" value="HIT"/>
    <property type="match status" value="1"/>
</dbReference>
<evidence type="ECO:0000256" key="3">
    <source>
        <dbReference type="ARBA" id="ARBA00022801"/>
    </source>
</evidence>
<feature type="binding site" evidence="6">
    <location>
        <begin position="111"/>
        <end position="114"/>
    </location>
    <ligand>
        <name>substrate</name>
    </ligand>
</feature>
<dbReference type="InterPro" id="IPR011146">
    <property type="entry name" value="HIT-like"/>
</dbReference>
<evidence type="ECO:0000313" key="11">
    <source>
        <dbReference type="EMBL" id="CAH3110982.1"/>
    </source>
</evidence>
<dbReference type="InterPro" id="IPR019808">
    <property type="entry name" value="Histidine_triad_CS"/>
</dbReference>
<dbReference type="GO" id="GO:0000166">
    <property type="term" value="F:nucleotide binding"/>
    <property type="evidence" value="ECO:0007669"/>
    <property type="project" value="UniProtKB-KW"/>
</dbReference>
<dbReference type="Proteomes" id="UP001159428">
    <property type="component" value="Unassembled WGS sequence"/>
</dbReference>
<dbReference type="FunFam" id="3.30.428.10:FF:000011">
    <property type="entry name" value="Fragile histidine triad"/>
    <property type="match status" value="1"/>
</dbReference>
<evidence type="ECO:0000256" key="9">
    <source>
        <dbReference type="RuleBase" id="RU366076"/>
    </source>
</evidence>
<dbReference type="AlphaFoldDB" id="A0AAU9WHG7"/>
<feature type="domain" description="HIT" evidence="10">
    <location>
        <begin position="24"/>
        <end position="131"/>
    </location>
</feature>
<evidence type="ECO:0000256" key="8">
    <source>
        <dbReference type="PROSITE-ProRule" id="PRU00464"/>
    </source>
</evidence>
<comment type="caution">
    <text evidence="11">The sequence shown here is derived from an EMBL/GenBank/DDBJ whole genome shotgun (WGS) entry which is preliminary data.</text>
</comment>
<dbReference type="InterPro" id="IPR039383">
    <property type="entry name" value="FHIT"/>
</dbReference>
<sequence>MCLLTPAHESAATHFLIQHGCQNVPIFRRIVLQPSLVLFCSKLSFAFVNRKPVLPGHVLVSPIRFVKRFYDLTEEEVMDLFASTQKIARVIEKEYGVTSLSIAIQDGPEAGQTVEHVHVHLLPRKKGDFESNDDVYRALDVHDKQQSESNEVENKFFRSEEDMSKEAASLACFF</sequence>
<dbReference type="Gene3D" id="3.30.428.10">
    <property type="entry name" value="HIT-like"/>
    <property type="match status" value="1"/>
</dbReference>
<dbReference type="GO" id="GO:0072332">
    <property type="term" value="P:intrinsic apoptotic signaling pathway by p53 class mediator"/>
    <property type="evidence" value="ECO:0007669"/>
    <property type="project" value="TreeGrafter"/>
</dbReference>
<proteinExistence type="predicted"/>
<evidence type="ECO:0000256" key="5">
    <source>
        <dbReference type="PIRSR" id="PIRSR639383-1"/>
    </source>
</evidence>
<dbReference type="InterPro" id="IPR052677">
    <property type="entry name" value="Dinucleoside_ppp_hydrolase"/>
</dbReference>
<feature type="binding site" evidence="6">
    <location>
        <position position="105"/>
    </location>
    <ligand>
        <name>substrate</name>
    </ligand>
</feature>
<feature type="active site" description="Tele-AMP-histidine intermediate" evidence="5">
    <location>
        <position position="118"/>
    </location>
</feature>
<dbReference type="EC" id="3.6.1.29" evidence="1 9"/>
<dbReference type="SUPFAM" id="SSF54197">
    <property type="entry name" value="HIT-like"/>
    <property type="match status" value="1"/>
</dbReference>
<feature type="binding site" evidence="6">
    <location>
        <position position="49"/>
    </location>
    <ligand>
        <name>substrate</name>
    </ligand>
</feature>
<accession>A0AAU9WHG7</accession>
<feature type="site" description="Important for induction of apoptosis" evidence="7">
    <location>
        <position position="136"/>
    </location>
</feature>
<gene>
    <name evidence="11" type="ORF">PMEA_00003901</name>
</gene>
<evidence type="ECO:0000256" key="2">
    <source>
        <dbReference type="ARBA" id="ARBA00022741"/>
    </source>
</evidence>
<reference evidence="11 12" key="1">
    <citation type="submission" date="2022-05" db="EMBL/GenBank/DDBJ databases">
        <authorList>
            <consortium name="Genoscope - CEA"/>
            <person name="William W."/>
        </authorList>
    </citation>
    <scope>NUCLEOTIDE SEQUENCE [LARGE SCALE GENOMIC DNA]</scope>
</reference>
<keyword evidence="3 9" id="KW-0378">Hydrolase</keyword>
<dbReference type="GO" id="GO:0005737">
    <property type="term" value="C:cytoplasm"/>
    <property type="evidence" value="ECO:0007669"/>
    <property type="project" value="TreeGrafter"/>
</dbReference>
<feature type="short sequence motif" description="Histidine triad motif" evidence="8">
    <location>
        <begin position="116"/>
        <end position="120"/>
    </location>
</feature>
<dbReference type="GO" id="GO:0015964">
    <property type="term" value="P:diadenosine triphosphate catabolic process"/>
    <property type="evidence" value="ECO:0007669"/>
    <property type="project" value="TreeGrafter"/>
</dbReference>
<dbReference type="InterPro" id="IPR036265">
    <property type="entry name" value="HIT-like_sf"/>
</dbReference>
<feature type="binding site" evidence="6">
    <location>
        <position position="120"/>
    </location>
    <ligand>
        <name>substrate</name>
    </ligand>
</feature>
<keyword evidence="12" id="KW-1185">Reference proteome</keyword>
<organism evidence="11 12">
    <name type="scientific">Pocillopora meandrina</name>
    <dbReference type="NCBI Taxonomy" id="46732"/>
    <lineage>
        <taxon>Eukaryota</taxon>
        <taxon>Metazoa</taxon>
        <taxon>Cnidaria</taxon>
        <taxon>Anthozoa</taxon>
        <taxon>Hexacorallia</taxon>
        <taxon>Scleractinia</taxon>
        <taxon>Astrocoeniina</taxon>
        <taxon>Pocilloporidae</taxon>
        <taxon>Pocillopora</taxon>
    </lineage>
</organism>
<dbReference type="GO" id="GO:0005634">
    <property type="term" value="C:nucleus"/>
    <property type="evidence" value="ECO:0007669"/>
    <property type="project" value="TreeGrafter"/>
</dbReference>
<comment type="catalytic activity">
    <reaction evidence="4 9">
        <text>P(1),P(3)-bis(5'-adenosyl) triphosphate + H2O = AMP + ADP + 2 H(+)</text>
        <dbReference type="Rhea" id="RHEA:13893"/>
        <dbReference type="ChEBI" id="CHEBI:15377"/>
        <dbReference type="ChEBI" id="CHEBI:15378"/>
        <dbReference type="ChEBI" id="CHEBI:58529"/>
        <dbReference type="ChEBI" id="CHEBI:456215"/>
        <dbReference type="ChEBI" id="CHEBI:456216"/>
        <dbReference type="EC" id="3.6.1.29"/>
    </reaction>
</comment>
<dbReference type="GO" id="GO:0006163">
    <property type="term" value="P:purine nucleotide metabolic process"/>
    <property type="evidence" value="ECO:0007669"/>
    <property type="project" value="TreeGrafter"/>
</dbReference>
<protein>
    <recommendedName>
        <fullName evidence="1 9">Bis(5'-adenosyl)-triphosphatase</fullName>
        <ecNumber evidence="1 9">3.6.1.29</ecNumber>
    </recommendedName>
</protein>
<dbReference type="GO" id="GO:0047710">
    <property type="term" value="F:bis(5'-adenosyl)-triphosphatase activity"/>
    <property type="evidence" value="ECO:0007669"/>
    <property type="project" value="UniProtKB-UniRule"/>
</dbReference>
<dbReference type="GO" id="GO:0032435">
    <property type="term" value="P:negative regulation of proteasomal ubiquitin-dependent protein catabolic process"/>
    <property type="evidence" value="ECO:0007669"/>
    <property type="project" value="TreeGrafter"/>
</dbReference>
<dbReference type="PROSITE" id="PS00892">
    <property type="entry name" value="HIT_1"/>
    <property type="match status" value="1"/>
</dbReference>
<dbReference type="PANTHER" id="PTHR46981">
    <property type="entry name" value="BIS(5'-ADENOSYL)-TRIPHOSPHATASE"/>
    <property type="match status" value="1"/>
</dbReference>
<comment type="cofactor">
    <cofactor evidence="9">
        <name>Mn(2+)</name>
        <dbReference type="ChEBI" id="CHEBI:29035"/>
    </cofactor>
</comment>
<keyword evidence="2 9" id="KW-0547">Nucleotide-binding</keyword>
<evidence type="ECO:0000256" key="6">
    <source>
        <dbReference type="PIRSR" id="PIRSR639383-2"/>
    </source>
</evidence>
<evidence type="ECO:0000313" key="12">
    <source>
        <dbReference type="Proteomes" id="UP001159428"/>
    </source>
</evidence>
<dbReference type="EMBL" id="CALNXJ010000012">
    <property type="protein sequence ID" value="CAH3110982.1"/>
    <property type="molecule type" value="Genomic_DNA"/>
</dbReference>
<name>A0AAU9WHG7_9CNID</name>
<dbReference type="GO" id="GO:0031625">
    <property type="term" value="F:ubiquitin protein ligase binding"/>
    <property type="evidence" value="ECO:0007669"/>
    <property type="project" value="TreeGrafter"/>
</dbReference>
<dbReference type="CDD" id="cd01275">
    <property type="entry name" value="FHIT"/>
    <property type="match status" value="1"/>
</dbReference>
<evidence type="ECO:0000256" key="1">
    <source>
        <dbReference type="ARBA" id="ARBA00012377"/>
    </source>
</evidence>
<evidence type="ECO:0000256" key="4">
    <source>
        <dbReference type="ARBA" id="ARBA00047780"/>
    </source>
</evidence>